<evidence type="ECO:0008006" key="3">
    <source>
        <dbReference type="Google" id="ProtNLM"/>
    </source>
</evidence>
<protein>
    <recommendedName>
        <fullName evidence="3">DUF2971 domain-containing protein</fullName>
    </recommendedName>
</protein>
<dbReference type="InterPro" id="IPR021352">
    <property type="entry name" value="DUF2971"/>
</dbReference>
<dbReference type="Pfam" id="PF11185">
    <property type="entry name" value="DUF2971"/>
    <property type="match status" value="1"/>
</dbReference>
<keyword evidence="2" id="KW-1185">Reference proteome</keyword>
<dbReference type="Proteomes" id="UP001321344">
    <property type="component" value="Unassembled WGS sequence"/>
</dbReference>
<evidence type="ECO:0000313" key="1">
    <source>
        <dbReference type="EMBL" id="MDF5690302.1"/>
    </source>
</evidence>
<accession>A0ABT6BIL6</accession>
<gene>
    <name evidence="1" type="ORF">PQG43_05465</name>
</gene>
<sequence>MSIIIDSSPVIIPDDSTKLIRYLDLAKLLSLIDTSSLFLSRMDNLDDKFEGKMLAFNAKLREKMFYAMKADGLMPFETFLDFEKSIIESHEIFRKRVFLNSWNIYEGESMAMWKIYSEMGNGIAIVSDVSRIKDALKLSTPDVYLSQIEYFNHESGENMKEGNIIYPIITKQIGYSYENEVRIFHISHDKEFIEKYEYGVYLPVELEILISKIIIGPFTPKWIEDSIINLLSKYGISVHVERSSILI</sequence>
<organism evidence="1 2">
    <name type="scientific">Aquirufa aurantiipilula</name>
    <dbReference type="NCBI Taxonomy" id="2696561"/>
    <lineage>
        <taxon>Bacteria</taxon>
        <taxon>Pseudomonadati</taxon>
        <taxon>Bacteroidota</taxon>
        <taxon>Cytophagia</taxon>
        <taxon>Cytophagales</taxon>
        <taxon>Flectobacillaceae</taxon>
        <taxon>Aquirufa</taxon>
    </lineage>
</organism>
<dbReference type="RefSeq" id="WP_276343966.1">
    <property type="nucleotide sequence ID" value="NZ_JARJOW010000003.1"/>
</dbReference>
<proteinExistence type="predicted"/>
<name>A0ABT6BIL6_9BACT</name>
<evidence type="ECO:0000313" key="2">
    <source>
        <dbReference type="Proteomes" id="UP001321344"/>
    </source>
</evidence>
<comment type="caution">
    <text evidence="1">The sequence shown here is derived from an EMBL/GenBank/DDBJ whole genome shotgun (WGS) entry which is preliminary data.</text>
</comment>
<reference evidence="1 2" key="1">
    <citation type="submission" date="2023-03" db="EMBL/GenBank/DDBJ databases">
        <title>Genome sequencing of Aquirufa.</title>
        <authorList>
            <person name="Pitt A."/>
            <person name="Hahn M.W."/>
        </authorList>
    </citation>
    <scope>NUCLEOTIDE SEQUENCE [LARGE SCALE GENOMIC DNA]</scope>
    <source>
        <strain evidence="1 2">WAEICH-18A</strain>
    </source>
</reference>
<dbReference type="EMBL" id="JARJOW010000003">
    <property type="protein sequence ID" value="MDF5690302.1"/>
    <property type="molecule type" value="Genomic_DNA"/>
</dbReference>